<keyword evidence="1 6" id="KW-0245">EGF-like domain</keyword>
<evidence type="ECO:0000256" key="5">
    <source>
        <dbReference type="ARBA" id="ARBA00023180"/>
    </source>
</evidence>
<dbReference type="InterPro" id="IPR000152">
    <property type="entry name" value="EGF-type_Asp/Asn_hydroxyl_site"/>
</dbReference>
<evidence type="ECO:0000256" key="3">
    <source>
        <dbReference type="ARBA" id="ARBA00022737"/>
    </source>
</evidence>
<proteinExistence type="predicted"/>
<evidence type="ECO:0000256" key="7">
    <source>
        <dbReference type="SAM" id="Phobius"/>
    </source>
</evidence>
<evidence type="ECO:0000313" key="9">
    <source>
        <dbReference type="EMBL" id="KAK2139153.1"/>
    </source>
</evidence>
<gene>
    <name evidence="9" type="ORF">LSH36_1993g00003</name>
</gene>
<dbReference type="EMBL" id="JAODUP010001984">
    <property type="protein sequence ID" value="KAK2139153.1"/>
    <property type="molecule type" value="Genomic_DNA"/>
</dbReference>
<evidence type="ECO:0000313" key="10">
    <source>
        <dbReference type="Proteomes" id="UP001208570"/>
    </source>
</evidence>
<evidence type="ECO:0000256" key="6">
    <source>
        <dbReference type="PROSITE-ProRule" id="PRU00076"/>
    </source>
</evidence>
<dbReference type="PROSITE" id="PS00022">
    <property type="entry name" value="EGF_1"/>
    <property type="match status" value="2"/>
</dbReference>
<feature type="domain" description="EGF-like" evidence="8">
    <location>
        <begin position="63"/>
        <end position="99"/>
    </location>
</feature>
<keyword evidence="7" id="KW-1133">Transmembrane helix</keyword>
<comment type="caution">
    <text evidence="6">Lacks conserved residue(s) required for the propagation of feature annotation.</text>
</comment>
<feature type="disulfide bond" evidence="6">
    <location>
        <begin position="89"/>
        <end position="98"/>
    </location>
</feature>
<evidence type="ECO:0000259" key="8">
    <source>
        <dbReference type="PROSITE" id="PS50026"/>
    </source>
</evidence>
<dbReference type="SUPFAM" id="SSF57196">
    <property type="entry name" value="EGF/Laminin"/>
    <property type="match status" value="2"/>
</dbReference>
<dbReference type="PANTHER" id="PTHR12916:SF4">
    <property type="entry name" value="UNINFLATABLE, ISOFORM C"/>
    <property type="match status" value="1"/>
</dbReference>
<evidence type="ECO:0000256" key="1">
    <source>
        <dbReference type="ARBA" id="ARBA00022536"/>
    </source>
</evidence>
<dbReference type="PANTHER" id="PTHR12916">
    <property type="entry name" value="CYTOCHROME C OXIDASE POLYPEPTIDE VIC-2"/>
    <property type="match status" value="1"/>
</dbReference>
<dbReference type="PROSITE" id="PS50026">
    <property type="entry name" value="EGF_3"/>
    <property type="match status" value="2"/>
</dbReference>
<dbReference type="Pfam" id="PF00008">
    <property type="entry name" value="EGF"/>
    <property type="match status" value="1"/>
</dbReference>
<dbReference type="InterPro" id="IPR013032">
    <property type="entry name" value="EGF-like_CS"/>
</dbReference>
<feature type="domain" description="EGF-like" evidence="8">
    <location>
        <begin position="25"/>
        <end position="61"/>
    </location>
</feature>
<feature type="non-terminal residue" evidence="9">
    <location>
        <position position="178"/>
    </location>
</feature>
<keyword evidence="7" id="KW-0472">Membrane</keyword>
<evidence type="ECO:0000256" key="4">
    <source>
        <dbReference type="ARBA" id="ARBA00023157"/>
    </source>
</evidence>
<dbReference type="SMART" id="SM00181">
    <property type="entry name" value="EGF"/>
    <property type="match status" value="2"/>
</dbReference>
<keyword evidence="7" id="KW-0812">Transmembrane</keyword>
<reference evidence="9" key="1">
    <citation type="journal article" date="2023" name="Mol. Biol. Evol.">
        <title>Third-Generation Sequencing Reveals the Adaptive Role of the Epigenome in Three Deep-Sea Polychaetes.</title>
        <authorList>
            <person name="Perez M."/>
            <person name="Aroh O."/>
            <person name="Sun Y."/>
            <person name="Lan Y."/>
            <person name="Juniper S.K."/>
            <person name="Young C.R."/>
            <person name="Angers B."/>
            <person name="Qian P.Y."/>
        </authorList>
    </citation>
    <scope>NUCLEOTIDE SEQUENCE</scope>
    <source>
        <strain evidence="9">P08H-3</strain>
    </source>
</reference>
<dbReference type="GO" id="GO:0005509">
    <property type="term" value="F:calcium ion binding"/>
    <property type="evidence" value="ECO:0007669"/>
    <property type="project" value="InterPro"/>
</dbReference>
<organism evidence="9 10">
    <name type="scientific">Paralvinella palmiformis</name>
    <dbReference type="NCBI Taxonomy" id="53620"/>
    <lineage>
        <taxon>Eukaryota</taxon>
        <taxon>Metazoa</taxon>
        <taxon>Spiralia</taxon>
        <taxon>Lophotrochozoa</taxon>
        <taxon>Annelida</taxon>
        <taxon>Polychaeta</taxon>
        <taxon>Sedentaria</taxon>
        <taxon>Canalipalpata</taxon>
        <taxon>Terebellida</taxon>
        <taxon>Terebelliformia</taxon>
        <taxon>Alvinellidae</taxon>
        <taxon>Paralvinella</taxon>
    </lineage>
</organism>
<dbReference type="InterPro" id="IPR001881">
    <property type="entry name" value="EGF-like_Ca-bd_dom"/>
</dbReference>
<dbReference type="PROSITE" id="PS01186">
    <property type="entry name" value="EGF_2"/>
    <property type="match status" value="2"/>
</dbReference>
<keyword evidence="2" id="KW-0732">Signal</keyword>
<name>A0AAD9IRP7_9ANNE</name>
<dbReference type="FunFam" id="2.10.25.10:FF:000143">
    <property type="entry name" value="Protein crumbs 1"/>
    <property type="match status" value="1"/>
</dbReference>
<accession>A0AAD9IRP7</accession>
<dbReference type="FunFam" id="2.10.25.10:FF:000434">
    <property type="entry name" value="Predicted protein"/>
    <property type="match status" value="1"/>
</dbReference>
<dbReference type="Gene3D" id="2.10.25.10">
    <property type="entry name" value="Laminin"/>
    <property type="match status" value="2"/>
</dbReference>
<feature type="disulfide bond" evidence="6">
    <location>
        <begin position="51"/>
        <end position="60"/>
    </location>
</feature>
<feature type="transmembrane region" description="Helical" evidence="7">
    <location>
        <begin position="101"/>
        <end position="121"/>
    </location>
</feature>
<keyword evidence="5" id="KW-0325">Glycoprotein</keyword>
<evidence type="ECO:0000256" key="2">
    <source>
        <dbReference type="ARBA" id="ARBA00022729"/>
    </source>
</evidence>
<keyword evidence="4 6" id="KW-1015">Disulfide bond</keyword>
<dbReference type="AlphaFoldDB" id="A0AAD9IRP7"/>
<dbReference type="SMART" id="SM00179">
    <property type="entry name" value="EGF_CA"/>
    <property type="match status" value="2"/>
</dbReference>
<keyword evidence="10" id="KW-1185">Reference proteome</keyword>
<dbReference type="InterPro" id="IPR000742">
    <property type="entry name" value="EGF"/>
</dbReference>
<dbReference type="Pfam" id="PF12661">
    <property type="entry name" value="hEGF"/>
    <property type="match status" value="1"/>
</dbReference>
<comment type="caution">
    <text evidence="9">The sequence shown here is derived from an EMBL/GenBank/DDBJ whole genome shotgun (WGS) entry which is preliminary data.</text>
</comment>
<sequence length="178" mass="19336">FSDAEVSILLAASEKSFRDLKIITHIYECISMPCQNNGTCMDLVNGYSCTCPNGFTGDNCQTAISYCSGVICQNNGVCVADVAGYHCLCMSGFVGDHCETGLGFVIFFIGGFILMAFCICMSRGASIQRKINEKKRKGTTPANLFALVHLPTTGNDTPYLPNNRTLTEISKIQHSFDN</sequence>
<protein>
    <recommendedName>
        <fullName evidence="8">EGF-like domain-containing protein</fullName>
    </recommendedName>
</protein>
<dbReference type="CDD" id="cd00054">
    <property type="entry name" value="EGF_CA"/>
    <property type="match status" value="2"/>
</dbReference>
<dbReference type="PROSITE" id="PS00010">
    <property type="entry name" value="ASX_HYDROXYL"/>
    <property type="match status" value="1"/>
</dbReference>
<keyword evidence="3" id="KW-0677">Repeat</keyword>
<dbReference type="PRINTS" id="PR00010">
    <property type="entry name" value="EGFBLOOD"/>
</dbReference>
<dbReference type="Proteomes" id="UP001208570">
    <property type="component" value="Unassembled WGS sequence"/>
</dbReference>